<keyword evidence="4" id="KW-1185">Reference proteome</keyword>
<name>A0A061J2Y3_TRYRA</name>
<dbReference type="GO" id="GO:0003341">
    <property type="term" value="P:cilium movement"/>
    <property type="evidence" value="ECO:0007669"/>
    <property type="project" value="InterPro"/>
</dbReference>
<accession>A0A061J2Y3</accession>
<feature type="region of interest" description="Disordered" evidence="2">
    <location>
        <begin position="1"/>
        <end position="30"/>
    </location>
</feature>
<dbReference type="InterPro" id="IPR033192">
    <property type="entry name" value="ODAD3"/>
</dbReference>
<dbReference type="GO" id="GO:0097542">
    <property type="term" value="C:ciliary tip"/>
    <property type="evidence" value="ECO:0007669"/>
    <property type="project" value="TreeGrafter"/>
</dbReference>
<feature type="coiled-coil region" evidence="1">
    <location>
        <begin position="99"/>
        <end position="179"/>
    </location>
</feature>
<dbReference type="Proteomes" id="UP000031737">
    <property type="component" value="Unassembled WGS sequence"/>
</dbReference>
<proteinExistence type="predicted"/>
<feature type="coiled-coil region" evidence="1">
    <location>
        <begin position="377"/>
        <end position="404"/>
    </location>
</feature>
<feature type="coiled-coil region" evidence="1">
    <location>
        <begin position="236"/>
        <end position="302"/>
    </location>
</feature>
<dbReference type="GO" id="GO:0036158">
    <property type="term" value="P:outer dynein arm assembly"/>
    <property type="evidence" value="ECO:0007669"/>
    <property type="project" value="InterPro"/>
</dbReference>
<evidence type="ECO:0000256" key="1">
    <source>
        <dbReference type="SAM" id="Coils"/>
    </source>
</evidence>
<evidence type="ECO:0000313" key="4">
    <source>
        <dbReference type="Proteomes" id="UP000031737"/>
    </source>
</evidence>
<organism evidence="3 4">
    <name type="scientific">Trypanosoma rangeli SC58</name>
    <dbReference type="NCBI Taxonomy" id="429131"/>
    <lineage>
        <taxon>Eukaryota</taxon>
        <taxon>Discoba</taxon>
        <taxon>Euglenozoa</taxon>
        <taxon>Kinetoplastea</taxon>
        <taxon>Metakinetoplastina</taxon>
        <taxon>Trypanosomatida</taxon>
        <taxon>Trypanosomatidae</taxon>
        <taxon>Trypanosoma</taxon>
        <taxon>Herpetosoma</taxon>
    </lineage>
</organism>
<dbReference type="OrthoDB" id="267226at2759"/>
<reference evidence="3 4" key="1">
    <citation type="submission" date="2013-07" db="EMBL/GenBank/DDBJ databases">
        <authorList>
            <person name="Stoco P.H."/>
            <person name="Wagner G."/>
            <person name="Gerber A."/>
            <person name="Zaha A."/>
            <person name="Thompson C."/>
            <person name="Bartholomeu D.C."/>
            <person name="Luckemeyer D.D."/>
            <person name="Bahia D."/>
            <person name="Loreto E."/>
            <person name="Prestes E.B."/>
            <person name="Lima F.M."/>
            <person name="Rodrigues-Luiz G."/>
            <person name="Vallejo G.A."/>
            <person name="Filho J.F."/>
            <person name="Monteiro K.M."/>
            <person name="Tyler K.M."/>
            <person name="de Almeida L.G."/>
            <person name="Ortiz M.F."/>
            <person name="Siervo M.A."/>
            <person name="de Moraes M.H."/>
            <person name="Cunha O.L."/>
            <person name="Mendonca-Neto R."/>
            <person name="Silva R."/>
            <person name="Teixeira S.M."/>
            <person name="Murta S.M."/>
            <person name="Sincero T.C."/>
            <person name="Mendes T.A."/>
            <person name="Urmenyi T.P."/>
            <person name="Silva V.G."/>
            <person name="da Rocha W.D."/>
            <person name="Andersson B."/>
            <person name="Romanha A.J."/>
            <person name="Steindel M."/>
            <person name="de Vasconcelos A.T."/>
            <person name="Grisard E.C."/>
        </authorList>
    </citation>
    <scope>NUCLEOTIDE SEQUENCE [LARGE SCALE GENOMIC DNA]</scope>
    <source>
        <strain evidence="3 4">SC58</strain>
    </source>
</reference>
<evidence type="ECO:0000256" key="2">
    <source>
        <dbReference type="SAM" id="MobiDB-lite"/>
    </source>
</evidence>
<comment type="caution">
    <text evidence="3">The sequence shown here is derived from an EMBL/GenBank/DDBJ whole genome shotgun (WGS) entry which is preliminary data.</text>
</comment>
<protein>
    <submittedName>
        <fullName evidence="3">Uncharacterized protein</fullName>
    </submittedName>
</protein>
<dbReference type="VEuPathDB" id="TriTrypDB:TRSC58_03624"/>
<dbReference type="EMBL" id="AUPL01003624">
    <property type="protein sequence ID" value="ESL08670.1"/>
    <property type="molecule type" value="Genomic_DNA"/>
</dbReference>
<sequence>MVRPQSASHAVKLGVDETQRPKRGGSAGARRAVFQDVSQDEWTFYSQRLKEVAAQQVMLEREFQQRSIANRRAIRKMHDENTHLRTIRAGTKDVTAAELEQLEQRKFVERRRLNRLTHQLEKLDKGIKEAEESRRLDNVSRSALPPESVSGNRSVVLRIQKLEKQLDKLLSEQKCINNIGDLYAQVLAEMKAEESGRESRVAVMENEIETRHRQYEKLVVMYHNAVADHQVAQTALEEFKNKFQRTRKLKDKALGERRQRAEQALKETQELELWEVKLQQEIEVEHERIEDAETERQTLLHRQKCSMSVIERLCSVRPDSNLQKAEPNDLLHTISGSPEDEERIRAYEESVRKMMRVTESSTVDELVTKFEVEHTARLQLQDQVRDEKDKLEQLSREVQRLKEVEAKERLCGVGQPLVTSYLRDELATCIEEAAAKRDKAMEGNKELQNIFAEFLRRVDVLAAAIVMYRPEVHVPPTTAENHQTNLRVIGQKILSLADEAVGHGSEMLSMDPTLVMVPTGNTRIALPPSRTASPVLDDGSNVLASGGVSELGVSSYGIVPSNKPLDILSSYCPSASSDEEVAKESDRGVALNDNEEPLTRAQIKRLAAVVVRREARLRQHEKRSQGGG</sequence>
<gene>
    <name evidence="3" type="ORF">TRSC58_03624</name>
</gene>
<dbReference type="PANTHER" id="PTHR46518:SF1">
    <property type="entry name" value="OUTER DYNEIN ARM-DOCKING COMPLEX SUBUNIT 3"/>
    <property type="match status" value="1"/>
</dbReference>
<dbReference type="AlphaFoldDB" id="A0A061J2Y3"/>
<dbReference type="PANTHER" id="PTHR46518">
    <property type="entry name" value="COILED-COIL DOMAIN-CONTAINING PROTEIN 151"/>
    <property type="match status" value="1"/>
</dbReference>
<dbReference type="GO" id="GO:0036064">
    <property type="term" value="C:ciliary basal body"/>
    <property type="evidence" value="ECO:0007669"/>
    <property type="project" value="TreeGrafter"/>
</dbReference>
<keyword evidence="1" id="KW-0175">Coiled coil</keyword>
<dbReference type="GO" id="GO:0035253">
    <property type="term" value="C:ciliary rootlet"/>
    <property type="evidence" value="ECO:0007669"/>
    <property type="project" value="TreeGrafter"/>
</dbReference>
<evidence type="ECO:0000313" key="3">
    <source>
        <dbReference type="EMBL" id="ESL08670.1"/>
    </source>
</evidence>